<gene>
    <name evidence="4" type="ORF">CHIRRI_LOCUS12479</name>
</gene>
<feature type="compositionally biased region" description="Low complexity" evidence="2">
    <location>
        <begin position="732"/>
        <end position="773"/>
    </location>
</feature>
<evidence type="ECO:0000256" key="2">
    <source>
        <dbReference type="SAM" id="MobiDB-lite"/>
    </source>
</evidence>
<feature type="region of interest" description="Disordered" evidence="2">
    <location>
        <begin position="724"/>
        <end position="791"/>
    </location>
</feature>
<dbReference type="PROSITE" id="PS51155">
    <property type="entry name" value="CHIT_BIND_RR_2"/>
    <property type="match status" value="1"/>
</dbReference>
<feature type="region of interest" description="Disordered" evidence="2">
    <location>
        <begin position="623"/>
        <end position="660"/>
    </location>
</feature>
<reference evidence="4" key="2">
    <citation type="submission" date="2022-10" db="EMBL/GenBank/DDBJ databases">
        <authorList>
            <consortium name="ENA_rothamsted_submissions"/>
            <consortium name="culmorum"/>
            <person name="King R."/>
        </authorList>
    </citation>
    <scope>NUCLEOTIDE SEQUENCE</scope>
</reference>
<evidence type="ECO:0000313" key="5">
    <source>
        <dbReference type="Proteomes" id="UP001153620"/>
    </source>
</evidence>
<feature type="compositionally biased region" description="Low complexity" evidence="2">
    <location>
        <begin position="482"/>
        <end position="491"/>
    </location>
</feature>
<accession>A0A9N9WZ86</accession>
<sequence>MGYVQSHRKIFPMMKNCAILLLLCVLHIAYANDELTLEIESDELMKTGDLEHAETKDASATEIIKQIRKLNPDGTFTIGFEADDGSFKIETRDLQGNVKQGTYGYIDEHGEVKRVSYSTQNNTLFKDYKPPLLQQQTTSVKAVVNEENEENETISPASSLRYNRTFVATTRRPSSLAYLTSTNNPSTKSSVVQTIPKLPKRRISISEPNIQQSLQSTETSKIPIEGTTTVIYATSVPTPKPYLSRSMTSPNYSSLNNNKKVSAVTEKGVEIDQIERKVFIATSKDVTTLKPILSKEKNEEKSESLIKRGNTLRRQLKPDDEAQEAQQQILYGDGDESSAIYGSSFGNVRPLFTTTSQPKIPLQVLAARQRATQLQNILANSSPGTTTTTERIFTKAPKRQSKVKAIEEAKENERILTQAPSHVEQIPATQPTEPLNDRRAFQRQLPPNLEGLYRPRNYLRQMQYQPQPQAQELPVAPLNRYGQQTGQQQQQIPNGIPPFYPEQQQQQQQQLQQQPSDVFPGQFPPFYPQRNPYDSSYDRPLTVRDFERLLQILVVRQQQQPFRVNPYYPSTNPLAYPPFIPNYNQPYSQIPRPPYFNPLQSGLFDPGYQNPYYSSSMPISQAADTMIPQGGGLPFIPQQQQQQQQQEQQSIDPNQDAQRFSRRRQYNSRYFGQQNTQVPSPPISPEQEINYNLLQGPVTDNNQLPPSVREQLLYRMLMLALRSEGGPPSPYPQQQQYQTSSLASSASSVHSVLEPEQEETSTIIKSTESSSSKKPVRSVQILGEEKESEEN</sequence>
<feature type="region of interest" description="Disordered" evidence="2">
    <location>
        <begin position="296"/>
        <end position="325"/>
    </location>
</feature>
<dbReference type="InterPro" id="IPR000618">
    <property type="entry name" value="Insect_cuticle"/>
</dbReference>
<dbReference type="OrthoDB" id="6436213at2759"/>
<keyword evidence="3" id="KW-0732">Signal</keyword>
<dbReference type="Pfam" id="PF00379">
    <property type="entry name" value="Chitin_bind_4"/>
    <property type="match status" value="1"/>
</dbReference>
<dbReference type="GO" id="GO:0042302">
    <property type="term" value="F:structural constituent of cuticle"/>
    <property type="evidence" value="ECO:0007669"/>
    <property type="project" value="UniProtKB-UniRule"/>
</dbReference>
<proteinExistence type="predicted"/>
<organism evidence="4 5">
    <name type="scientific">Chironomus riparius</name>
    <dbReference type="NCBI Taxonomy" id="315576"/>
    <lineage>
        <taxon>Eukaryota</taxon>
        <taxon>Metazoa</taxon>
        <taxon>Ecdysozoa</taxon>
        <taxon>Arthropoda</taxon>
        <taxon>Hexapoda</taxon>
        <taxon>Insecta</taxon>
        <taxon>Pterygota</taxon>
        <taxon>Neoptera</taxon>
        <taxon>Endopterygota</taxon>
        <taxon>Diptera</taxon>
        <taxon>Nematocera</taxon>
        <taxon>Chironomoidea</taxon>
        <taxon>Chironomidae</taxon>
        <taxon>Chironominae</taxon>
        <taxon>Chironomus</taxon>
    </lineage>
</organism>
<feature type="region of interest" description="Disordered" evidence="2">
    <location>
        <begin position="481"/>
        <end position="520"/>
    </location>
</feature>
<evidence type="ECO:0000256" key="1">
    <source>
        <dbReference type="PROSITE-ProRule" id="PRU00497"/>
    </source>
</evidence>
<evidence type="ECO:0000313" key="4">
    <source>
        <dbReference type="EMBL" id="CAG9809659.1"/>
    </source>
</evidence>
<feature type="signal peptide" evidence="3">
    <location>
        <begin position="1"/>
        <end position="31"/>
    </location>
</feature>
<dbReference type="EMBL" id="OU895879">
    <property type="protein sequence ID" value="CAG9809659.1"/>
    <property type="molecule type" value="Genomic_DNA"/>
</dbReference>
<feature type="chain" id="PRO_5040454199" evidence="3">
    <location>
        <begin position="32"/>
        <end position="791"/>
    </location>
</feature>
<feature type="region of interest" description="Disordered" evidence="2">
    <location>
        <begin position="425"/>
        <end position="450"/>
    </location>
</feature>
<evidence type="ECO:0000256" key="3">
    <source>
        <dbReference type="SAM" id="SignalP"/>
    </source>
</evidence>
<keyword evidence="5" id="KW-1185">Reference proteome</keyword>
<keyword evidence="1" id="KW-0193">Cuticle</keyword>
<feature type="compositionally biased region" description="Low complexity" evidence="2">
    <location>
        <begin position="503"/>
        <end position="514"/>
    </location>
</feature>
<protein>
    <submittedName>
        <fullName evidence="4">Uncharacterized protein</fullName>
    </submittedName>
</protein>
<name>A0A9N9WZ86_9DIPT</name>
<dbReference type="AlphaFoldDB" id="A0A9N9WZ86"/>
<feature type="compositionally biased region" description="Low complexity" evidence="2">
    <location>
        <begin position="638"/>
        <end position="649"/>
    </location>
</feature>
<dbReference type="Proteomes" id="UP001153620">
    <property type="component" value="Chromosome 3"/>
</dbReference>
<feature type="compositionally biased region" description="Basic and acidic residues" evidence="2">
    <location>
        <begin position="296"/>
        <end position="306"/>
    </location>
</feature>
<reference evidence="4" key="1">
    <citation type="submission" date="2022-01" db="EMBL/GenBank/DDBJ databases">
        <authorList>
            <person name="King R."/>
        </authorList>
    </citation>
    <scope>NUCLEOTIDE SEQUENCE</scope>
</reference>